<feature type="domain" description="PPIase FKBP-type" evidence="8">
    <location>
        <begin position="60"/>
        <end position="137"/>
    </location>
</feature>
<dbReference type="Pfam" id="PF00254">
    <property type="entry name" value="FKBP_C"/>
    <property type="match status" value="1"/>
</dbReference>
<evidence type="ECO:0000313" key="10">
    <source>
        <dbReference type="Proteomes" id="UP000248079"/>
    </source>
</evidence>
<sequence>MRTIYSILFAALLMMSACNNQKSTSKEIALVDTIQTSSGLKYFYLKKGEGRKVETGCKVGAYLSLQVDGKVVWNTNELPDSLFTYTADYSRLIKGFTEISMLLRQGDEVVAILPDSLAYGSKGAGDVIPPNATLVYDQFKVIKVEAPKKFLSDLLYADMKEKSLEDAIATYQRVVEGEEAKQYHTDSEQVNRVWEMLTKENLHEKAANYAAKIGELTKDDRLKYRNVLSLESMEKYLTAKDQLEILLKSDPENKMMQEKMIELCKKHSDQ</sequence>
<organism evidence="9 10">
    <name type="scientific">Marinifilum breve</name>
    <dbReference type="NCBI Taxonomy" id="2184082"/>
    <lineage>
        <taxon>Bacteria</taxon>
        <taxon>Pseudomonadati</taxon>
        <taxon>Bacteroidota</taxon>
        <taxon>Bacteroidia</taxon>
        <taxon>Marinilabiliales</taxon>
        <taxon>Marinifilaceae</taxon>
    </lineage>
</organism>
<keyword evidence="3 5" id="KW-0697">Rotamase</keyword>
<accession>A0A2V4A4R1</accession>
<keyword evidence="7" id="KW-0732">Signal</keyword>
<evidence type="ECO:0000256" key="2">
    <source>
        <dbReference type="ARBA" id="ARBA00006577"/>
    </source>
</evidence>
<evidence type="ECO:0000256" key="4">
    <source>
        <dbReference type="ARBA" id="ARBA00023235"/>
    </source>
</evidence>
<comment type="catalytic activity">
    <reaction evidence="1 5 6">
        <text>[protein]-peptidylproline (omega=180) = [protein]-peptidylproline (omega=0)</text>
        <dbReference type="Rhea" id="RHEA:16237"/>
        <dbReference type="Rhea" id="RHEA-COMP:10747"/>
        <dbReference type="Rhea" id="RHEA-COMP:10748"/>
        <dbReference type="ChEBI" id="CHEBI:83833"/>
        <dbReference type="ChEBI" id="CHEBI:83834"/>
        <dbReference type="EC" id="5.2.1.8"/>
    </reaction>
</comment>
<dbReference type="PROSITE" id="PS51257">
    <property type="entry name" value="PROKAR_LIPOPROTEIN"/>
    <property type="match status" value="1"/>
</dbReference>
<dbReference type="OrthoDB" id="9814548at2"/>
<dbReference type="Gene3D" id="3.10.50.40">
    <property type="match status" value="1"/>
</dbReference>
<dbReference type="SUPFAM" id="SSF54534">
    <property type="entry name" value="FKBP-like"/>
    <property type="match status" value="1"/>
</dbReference>
<evidence type="ECO:0000256" key="7">
    <source>
        <dbReference type="SAM" id="SignalP"/>
    </source>
</evidence>
<evidence type="ECO:0000256" key="3">
    <source>
        <dbReference type="ARBA" id="ARBA00023110"/>
    </source>
</evidence>
<feature type="chain" id="PRO_5015837962" description="Peptidyl-prolyl cis-trans isomerase" evidence="7">
    <location>
        <begin position="21"/>
        <end position="270"/>
    </location>
</feature>
<evidence type="ECO:0000256" key="1">
    <source>
        <dbReference type="ARBA" id="ARBA00000971"/>
    </source>
</evidence>
<dbReference type="InterPro" id="IPR046357">
    <property type="entry name" value="PPIase_dom_sf"/>
</dbReference>
<dbReference type="AlphaFoldDB" id="A0A2V4A4R1"/>
<protein>
    <recommendedName>
        <fullName evidence="6">Peptidyl-prolyl cis-trans isomerase</fullName>
        <ecNumber evidence="6">5.2.1.8</ecNumber>
    </recommendedName>
</protein>
<evidence type="ECO:0000256" key="6">
    <source>
        <dbReference type="RuleBase" id="RU003915"/>
    </source>
</evidence>
<dbReference type="PROSITE" id="PS50059">
    <property type="entry name" value="FKBP_PPIASE"/>
    <property type="match status" value="1"/>
</dbReference>
<dbReference type="PANTHER" id="PTHR43811">
    <property type="entry name" value="FKBP-TYPE PEPTIDYL-PROLYL CIS-TRANS ISOMERASE FKPA"/>
    <property type="match status" value="1"/>
</dbReference>
<dbReference type="GO" id="GO:0003755">
    <property type="term" value="F:peptidyl-prolyl cis-trans isomerase activity"/>
    <property type="evidence" value="ECO:0007669"/>
    <property type="project" value="UniProtKB-UniRule"/>
</dbReference>
<comment type="similarity">
    <text evidence="2 6">Belongs to the FKBP-type PPIase family.</text>
</comment>
<dbReference type="RefSeq" id="WP_110359035.1">
    <property type="nucleotide sequence ID" value="NZ_QFLI01000001.1"/>
</dbReference>
<dbReference type="InterPro" id="IPR001179">
    <property type="entry name" value="PPIase_FKBP_dom"/>
</dbReference>
<dbReference type="Proteomes" id="UP000248079">
    <property type="component" value="Unassembled WGS sequence"/>
</dbReference>
<keyword evidence="10" id="KW-1185">Reference proteome</keyword>
<evidence type="ECO:0000259" key="8">
    <source>
        <dbReference type="PROSITE" id="PS50059"/>
    </source>
</evidence>
<feature type="signal peptide" evidence="7">
    <location>
        <begin position="1"/>
        <end position="20"/>
    </location>
</feature>
<proteinExistence type="inferred from homology"/>
<dbReference type="EMBL" id="QFLI01000001">
    <property type="protein sequence ID" value="PXY02877.1"/>
    <property type="molecule type" value="Genomic_DNA"/>
</dbReference>
<name>A0A2V4A4R1_9BACT</name>
<reference evidence="9 10" key="1">
    <citation type="submission" date="2018-05" db="EMBL/GenBank/DDBJ databases">
        <title>Marinifilum breve JC075T sp. nov., a marine bacterium isolated from Yongle Blue Hole in the South China Sea.</title>
        <authorList>
            <person name="Fu T."/>
        </authorList>
    </citation>
    <scope>NUCLEOTIDE SEQUENCE [LARGE SCALE GENOMIC DNA]</scope>
    <source>
        <strain evidence="9 10">JC075</strain>
    </source>
</reference>
<comment type="caution">
    <text evidence="9">The sequence shown here is derived from an EMBL/GenBank/DDBJ whole genome shotgun (WGS) entry which is preliminary data.</text>
</comment>
<gene>
    <name evidence="9" type="ORF">DF185_01935</name>
</gene>
<keyword evidence="4 5" id="KW-0413">Isomerase</keyword>
<evidence type="ECO:0000313" key="9">
    <source>
        <dbReference type="EMBL" id="PXY02877.1"/>
    </source>
</evidence>
<dbReference type="EC" id="5.2.1.8" evidence="6"/>
<evidence type="ECO:0000256" key="5">
    <source>
        <dbReference type="PROSITE-ProRule" id="PRU00277"/>
    </source>
</evidence>
<dbReference type="PANTHER" id="PTHR43811:SF19">
    <property type="entry name" value="39 KDA FK506-BINDING NUCLEAR PROTEIN"/>
    <property type="match status" value="1"/>
</dbReference>